<dbReference type="InterPro" id="IPR027417">
    <property type="entry name" value="P-loop_NTPase"/>
</dbReference>
<feature type="region of interest" description="Disordered" evidence="1">
    <location>
        <begin position="46"/>
        <end position="85"/>
    </location>
</feature>
<keyword evidence="4" id="KW-1185">Reference proteome</keyword>
<accession>A0A8S3ZIT3</accession>
<dbReference type="PANTHER" id="PTHR11824">
    <property type="entry name" value="VOLTAGE-DEPENDENT CALCIUM CHANNEL BETA SUBUNIT"/>
    <property type="match status" value="1"/>
</dbReference>
<evidence type="ECO:0000256" key="1">
    <source>
        <dbReference type="SAM" id="MobiDB-lite"/>
    </source>
</evidence>
<evidence type="ECO:0000259" key="2">
    <source>
        <dbReference type="Pfam" id="PF00625"/>
    </source>
</evidence>
<gene>
    <name evidence="3" type="ORF">CUNI_LOCUS14985</name>
</gene>
<dbReference type="SUPFAM" id="SSF52540">
    <property type="entry name" value="P-loop containing nucleoside triphosphate hydrolases"/>
    <property type="match status" value="1"/>
</dbReference>
<dbReference type="Gene3D" id="3.40.50.300">
    <property type="entry name" value="P-loop containing nucleotide triphosphate hydrolases"/>
    <property type="match status" value="1"/>
</dbReference>
<dbReference type="Proteomes" id="UP000678393">
    <property type="component" value="Unassembled WGS sequence"/>
</dbReference>
<dbReference type="InterPro" id="IPR008145">
    <property type="entry name" value="GK/Ca_channel_bsu"/>
</dbReference>
<dbReference type="EMBL" id="CAJHNH020003491">
    <property type="protein sequence ID" value="CAG5129427.1"/>
    <property type="molecule type" value="Genomic_DNA"/>
</dbReference>
<organism evidence="3 4">
    <name type="scientific">Candidula unifasciata</name>
    <dbReference type="NCBI Taxonomy" id="100452"/>
    <lineage>
        <taxon>Eukaryota</taxon>
        <taxon>Metazoa</taxon>
        <taxon>Spiralia</taxon>
        <taxon>Lophotrochozoa</taxon>
        <taxon>Mollusca</taxon>
        <taxon>Gastropoda</taxon>
        <taxon>Heterobranchia</taxon>
        <taxon>Euthyneura</taxon>
        <taxon>Panpulmonata</taxon>
        <taxon>Eupulmonata</taxon>
        <taxon>Stylommatophora</taxon>
        <taxon>Helicina</taxon>
        <taxon>Helicoidea</taxon>
        <taxon>Geomitridae</taxon>
        <taxon>Candidula</taxon>
    </lineage>
</organism>
<name>A0A8S3ZIT3_9EUPU</name>
<evidence type="ECO:0000313" key="4">
    <source>
        <dbReference type="Proteomes" id="UP000678393"/>
    </source>
</evidence>
<feature type="domain" description="Guanylate kinase/L-type calcium channel beta subunit" evidence="2">
    <location>
        <begin position="1"/>
        <end position="42"/>
    </location>
</feature>
<dbReference type="Pfam" id="PF00625">
    <property type="entry name" value="Guanylate_kin"/>
    <property type="match status" value="1"/>
</dbReference>
<dbReference type="OrthoDB" id="5962384at2759"/>
<sequence>MNVQLVAADKLSQCPPELFDVILDENQLEDACEHLAEFLEAYWRATHPPNMSPPTTLSPNRAPSGSSSSVPLSRHNTLPASHFSH</sequence>
<comment type="caution">
    <text evidence="3">The sequence shown here is derived from an EMBL/GenBank/DDBJ whole genome shotgun (WGS) entry which is preliminary data.</text>
</comment>
<dbReference type="AlphaFoldDB" id="A0A8S3ZIT3"/>
<reference evidence="3" key="1">
    <citation type="submission" date="2021-04" db="EMBL/GenBank/DDBJ databases">
        <authorList>
            <consortium name="Molecular Ecology Group"/>
        </authorList>
    </citation>
    <scope>NUCLEOTIDE SEQUENCE</scope>
</reference>
<proteinExistence type="predicted"/>
<feature type="non-terminal residue" evidence="3">
    <location>
        <position position="1"/>
    </location>
</feature>
<evidence type="ECO:0000313" key="3">
    <source>
        <dbReference type="EMBL" id="CAG5129427.1"/>
    </source>
</evidence>
<protein>
    <recommendedName>
        <fullName evidence="2">Guanylate kinase/L-type calcium channel beta subunit domain-containing protein</fullName>
    </recommendedName>
</protein>
<feature type="compositionally biased region" description="Low complexity" evidence="1">
    <location>
        <begin position="58"/>
        <end position="73"/>
    </location>
</feature>